<keyword evidence="2" id="KW-0732">Signal</keyword>
<dbReference type="Proteomes" id="UP000799444">
    <property type="component" value="Unassembled WGS sequence"/>
</dbReference>
<reference evidence="3" key="1">
    <citation type="journal article" date="2020" name="Stud. Mycol.">
        <title>101 Dothideomycetes genomes: a test case for predicting lifestyles and emergence of pathogens.</title>
        <authorList>
            <person name="Haridas S."/>
            <person name="Albert R."/>
            <person name="Binder M."/>
            <person name="Bloem J."/>
            <person name="Labutti K."/>
            <person name="Salamov A."/>
            <person name="Andreopoulos B."/>
            <person name="Baker S."/>
            <person name="Barry K."/>
            <person name="Bills G."/>
            <person name="Bluhm B."/>
            <person name="Cannon C."/>
            <person name="Castanera R."/>
            <person name="Culley D."/>
            <person name="Daum C."/>
            <person name="Ezra D."/>
            <person name="Gonzalez J."/>
            <person name="Henrissat B."/>
            <person name="Kuo A."/>
            <person name="Liang C."/>
            <person name="Lipzen A."/>
            <person name="Lutzoni F."/>
            <person name="Magnuson J."/>
            <person name="Mondo S."/>
            <person name="Nolan M."/>
            <person name="Ohm R."/>
            <person name="Pangilinan J."/>
            <person name="Park H.-J."/>
            <person name="Ramirez L."/>
            <person name="Alfaro M."/>
            <person name="Sun H."/>
            <person name="Tritt A."/>
            <person name="Yoshinaga Y."/>
            <person name="Zwiers L.-H."/>
            <person name="Turgeon B."/>
            <person name="Goodwin S."/>
            <person name="Spatafora J."/>
            <person name="Crous P."/>
            <person name="Grigoriev I."/>
        </authorList>
    </citation>
    <scope>NUCLEOTIDE SEQUENCE</scope>
    <source>
        <strain evidence="3">CBS 125425</strain>
    </source>
</reference>
<comment type="caution">
    <text evidence="3">The sequence shown here is derived from an EMBL/GenBank/DDBJ whole genome shotgun (WGS) entry which is preliminary data.</text>
</comment>
<accession>A0A9P4UZL6</accession>
<gene>
    <name evidence="3" type="ORF">EJ04DRAFT_579360</name>
</gene>
<dbReference type="OrthoDB" id="2520703at2759"/>
<evidence type="ECO:0000256" key="2">
    <source>
        <dbReference type="SAM" id="SignalP"/>
    </source>
</evidence>
<proteinExistence type="predicted"/>
<feature type="coiled-coil region" evidence="1">
    <location>
        <begin position="22"/>
        <end position="49"/>
    </location>
</feature>
<evidence type="ECO:0000313" key="4">
    <source>
        <dbReference type="Proteomes" id="UP000799444"/>
    </source>
</evidence>
<keyword evidence="1" id="KW-0175">Coiled coil</keyword>
<dbReference type="EMBL" id="ML996202">
    <property type="protein sequence ID" value="KAF2731113.1"/>
    <property type="molecule type" value="Genomic_DNA"/>
</dbReference>
<feature type="signal peptide" evidence="2">
    <location>
        <begin position="1"/>
        <end position="24"/>
    </location>
</feature>
<name>A0A9P4UZL6_9PLEO</name>
<evidence type="ECO:0000313" key="3">
    <source>
        <dbReference type="EMBL" id="KAF2731113.1"/>
    </source>
</evidence>
<sequence length="430" mass="48283">MAKLGSLCLELVRHILSFLQPIQSAETEADVRKDRAKELSRQRANHERRLALHALTLTTLALNEICNPFLYSAIILTMSLPGVGSLLDLRRTFSTRPALAGYVKYVENRTYDCWGRSLRPALRSAWGYQTVITYFDDLGDLLTLCPNIAHANLVSLEDSNLSLWVNVIGGQAPYGVPRRRGLQQLTSLCVQVNTSLPFGPINWTPDFELICSALSRMPSLNTLRTSFVADFNSHFPTNFGYLTTIHLNDTFMTLAQLCDVVETCLVLKHFSCSWQHYQDHTFDARKLLKSLRYHEGCLESFEIAHPYRGGIPVRPNIPIGGFGDFTSLKTLKIDHVTLLGPEDAEEEETMPISELLPPSLENLHLGFQAPFDWDNDHVAHCPMLWDLVKDDQSLPDLCEVTVTAPMGAAATFLQAEFAQQGVNFRVLHVN</sequence>
<keyword evidence="4" id="KW-1185">Reference proteome</keyword>
<protein>
    <submittedName>
        <fullName evidence="3">Uncharacterized protein</fullName>
    </submittedName>
</protein>
<dbReference type="SUPFAM" id="SSF52047">
    <property type="entry name" value="RNI-like"/>
    <property type="match status" value="1"/>
</dbReference>
<feature type="chain" id="PRO_5040489357" evidence="2">
    <location>
        <begin position="25"/>
        <end position="430"/>
    </location>
</feature>
<dbReference type="AlphaFoldDB" id="A0A9P4UZL6"/>
<organism evidence="3 4">
    <name type="scientific">Polyplosphaeria fusca</name>
    <dbReference type="NCBI Taxonomy" id="682080"/>
    <lineage>
        <taxon>Eukaryota</taxon>
        <taxon>Fungi</taxon>
        <taxon>Dikarya</taxon>
        <taxon>Ascomycota</taxon>
        <taxon>Pezizomycotina</taxon>
        <taxon>Dothideomycetes</taxon>
        <taxon>Pleosporomycetidae</taxon>
        <taxon>Pleosporales</taxon>
        <taxon>Tetraplosphaeriaceae</taxon>
        <taxon>Polyplosphaeria</taxon>
    </lineage>
</organism>
<evidence type="ECO:0000256" key="1">
    <source>
        <dbReference type="SAM" id="Coils"/>
    </source>
</evidence>